<evidence type="ECO:0000313" key="8">
    <source>
        <dbReference type="Proteomes" id="UP000820669"/>
    </source>
</evidence>
<evidence type="ECO:0000259" key="6">
    <source>
        <dbReference type="PROSITE" id="PS51078"/>
    </source>
</evidence>
<dbReference type="SUPFAM" id="SSF46785">
    <property type="entry name" value="Winged helix' DNA-binding domain"/>
    <property type="match status" value="1"/>
</dbReference>
<dbReference type="Pfam" id="PF01614">
    <property type="entry name" value="IclR_C"/>
    <property type="match status" value="1"/>
</dbReference>
<evidence type="ECO:0000256" key="2">
    <source>
        <dbReference type="ARBA" id="ARBA00023125"/>
    </source>
</evidence>
<name>A0ABX1SA74_9PSEU</name>
<dbReference type="PROSITE" id="PS51077">
    <property type="entry name" value="HTH_ICLR"/>
    <property type="match status" value="1"/>
</dbReference>
<dbReference type="InterPro" id="IPR050707">
    <property type="entry name" value="HTH_MetabolicPath_Reg"/>
</dbReference>
<dbReference type="InterPro" id="IPR005471">
    <property type="entry name" value="Tscrpt_reg_IclR_N"/>
</dbReference>
<feature type="domain" description="IclR-ED" evidence="6">
    <location>
        <begin position="72"/>
        <end position="250"/>
    </location>
</feature>
<evidence type="ECO:0000259" key="5">
    <source>
        <dbReference type="PROSITE" id="PS51077"/>
    </source>
</evidence>
<proteinExistence type="predicted"/>
<comment type="caution">
    <text evidence="7">The sequence shown here is derived from an EMBL/GenBank/DDBJ whole genome shotgun (WGS) entry which is preliminary data.</text>
</comment>
<reference evidence="7 8" key="1">
    <citation type="submission" date="2020-04" db="EMBL/GenBank/DDBJ databases">
        <authorList>
            <person name="Klaysubun C."/>
            <person name="Duangmal K."/>
            <person name="Lipun K."/>
        </authorList>
    </citation>
    <scope>NUCLEOTIDE SEQUENCE [LARGE SCALE GENOMIC DNA]</scope>
    <source>
        <strain evidence="7 8">K10HN5</strain>
    </source>
</reference>
<dbReference type="Proteomes" id="UP000820669">
    <property type="component" value="Unassembled WGS sequence"/>
</dbReference>
<dbReference type="InterPro" id="IPR029016">
    <property type="entry name" value="GAF-like_dom_sf"/>
</dbReference>
<feature type="region of interest" description="Disordered" evidence="4">
    <location>
        <begin position="250"/>
        <end position="281"/>
    </location>
</feature>
<dbReference type="Pfam" id="PF09339">
    <property type="entry name" value="HTH_IclR"/>
    <property type="match status" value="1"/>
</dbReference>
<dbReference type="InterPro" id="IPR014757">
    <property type="entry name" value="Tscrpt_reg_IclR_C"/>
</dbReference>
<evidence type="ECO:0000256" key="3">
    <source>
        <dbReference type="ARBA" id="ARBA00023163"/>
    </source>
</evidence>
<dbReference type="SMART" id="SM00346">
    <property type="entry name" value="HTH_ICLR"/>
    <property type="match status" value="1"/>
</dbReference>
<dbReference type="EMBL" id="JAAXLA010000015">
    <property type="protein sequence ID" value="NMH97717.1"/>
    <property type="molecule type" value="Genomic_DNA"/>
</dbReference>
<keyword evidence="1" id="KW-0805">Transcription regulation</keyword>
<dbReference type="Gene3D" id="3.30.450.40">
    <property type="match status" value="1"/>
</dbReference>
<gene>
    <name evidence="7" type="ORF">HF526_10405</name>
</gene>
<evidence type="ECO:0000313" key="7">
    <source>
        <dbReference type="EMBL" id="NMH97717.1"/>
    </source>
</evidence>
<keyword evidence="3" id="KW-0804">Transcription</keyword>
<dbReference type="PROSITE" id="PS51078">
    <property type="entry name" value="ICLR_ED"/>
    <property type="match status" value="1"/>
</dbReference>
<dbReference type="InterPro" id="IPR036390">
    <property type="entry name" value="WH_DNA-bd_sf"/>
</dbReference>
<dbReference type="PANTHER" id="PTHR30136">
    <property type="entry name" value="HELIX-TURN-HELIX TRANSCRIPTIONAL REGULATOR, ICLR FAMILY"/>
    <property type="match status" value="1"/>
</dbReference>
<organism evidence="7 8">
    <name type="scientific">Pseudonocardia acidicola</name>
    <dbReference type="NCBI Taxonomy" id="2724939"/>
    <lineage>
        <taxon>Bacteria</taxon>
        <taxon>Bacillati</taxon>
        <taxon>Actinomycetota</taxon>
        <taxon>Actinomycetes</taxon>
        <taxon>Pseudonocardiales</taxon>
        <taxon>Pseudonocardiaceae</taxon>
        <taxon>Pseudonocardia</taxon>
    </lineage>
</organism>
<dbReference type="RefSeq" id="WP_169381169.1">
    <property type="nucleotide sequence ID" value="NZ_JAAXLA010000015.1"/>
</dbReference>
<dbReference type="InterPro" id="IPR036388">
    <property type="entry name" value="WH-like_DNA-bd_sf"/>
</dbReference>
<sequence length="281" mass="29615">MSEEAAAAGRTVVSKAAAILMTFLDDGCVHSLTEIAAATGLPLSTAHRLARELVAWRILDRTEDGDYRVGLPLRLIGSAGACGSSIEERAPLILQDMSYATGAEVRLGILRDRAVAYIEKLPGRRPVSAFSTGAVLPAHATAMGKALLAFSPPEFVEIVVSGGLTAYTRYTITAPDRFRRALAMTRLSRLAVSRWELRMDHSALAVPVFGPGGQVAAALEVRVEDPAAELPTIRPALMIAGRSLTRELAGGRGFRAREPGPAYASARPPGTSADSVPSTAS</sequence>
<feature type="compositionally biased region" description="Polar residues" evidence="4">
    <location>
        <begin position="272"/>
        <end position="281"/>
    </location>
</feature>
<evidence type="ECO:0000256" key="1">
    <source>
        <dbReference type="ARBA" id="ARBA00023015"/>
    </source>
</evidence>
<keyword evidence="8" id="KW-1185">Reference proteome</keyword>
<dbReference type="PANTHER" id="PTHR30136:SF24">
    <property type="entry name" value="HTH-TYPE TRANSCRIPTIONAL REPRESSOR ALLR"/>
    <property type="match status" value="1"/>
</dbReference>
<protein>
    <submittedName>
        <fullName evidence="7">IclR family transcriptional regulator</fullName>
    </submittedName>
</protein>
<accession>A0ABX1SA74</accession>
<feature type="domain" description="HTH iclR-type" evidence="5">
    <location>
        <begin position="10"/>
        <end position="71"/>
    </location>
</feature>
<evidence type="ECO:0000256" key="4">
    <source>
        <dbReference type="SAM" id="MobiDB-lite"/>
    </source>
</evidence>
<dbReference type="Gene3D" id="1.10.10.10">
    <property type="entry name" value="Winged helix-like DNA-binding domain superfamily/Winged helix DNA-binding domain"/>
    <property type="match status" value="1"/>
</dbReference>
<keyword evidence="2" id="KW-0238">DNA-binding</keyword>
<dbReference type="SUPFAM" id="SSF55781">
    <property type="entry name" value="GAF domain-like"/>
    <property type="match status" value="1"/>
</dbReference>